<sequence>MPINRGVILICGPSKIKAKVSVSLFSVNFFNKWYQSKVSLACGVEALANQDVAALKKCNIKAGKVMFAIKTTIGEEMLEHISIMETPKKAWDTFTSLFSKKNDARLQFLEKKLLTITQREMTINQYFTKVQPSLIDLEIMLANQEALANQMSEVTIKSNNEEALFSGQRRDPNPQLTSNVVENEVLAFHAEERKLQNTIEYKRSRVVITANNLKLPIAHVGKTMIVPRSNSNQVELDNVFYVPRMKKNLVLVSQLTLIGNFIVFGLDDVKVYHNLKVSGTPLMEGRRINSIYIISVETAYLNKTRKNKTADLWHARLGHVSYNKLKTTINKSMLKGLPQLDIREDMMYCPVKQSSIGGMRYMVTFIDDFSRNKFDKKAIRCIFVGYDNQRKGWRCVDPISGRCYTLRNVILEEASLWWALESEKSTKDEKSFKEGSNKDLLKKYGISDCKPIAIPMEVNKKFCMHEGKDLADPIMYRQLVSSLIYLTLTRPDISYSVEVEIMIHDDQLLGPCLNLVMEQFLGVARDNQQLAYLPQRQSIEQQPWQHKRIFLRLAENPIFHARTKHVEVHYHFIREKVLQEEIEMKPIKTEDQIVDIFMKGLPATKHTKFLQQLGMIERPRIVSVEGEC</sequence>
<proteinExistence type="predicted"/>
<protein>
    <submittedName>
        <fullName evidence="4">Glutamate receptor 2.8-like</fullName>
    </submittedName>
</protein>
<dbReference type="EMBL" id="SSTE01018788">
    <property type="protein sequence ID" value="KAA0037956.1"/>
    <property type="molecule type" value="Genomic_DNA"/>
</dbReference>
<evidence type="ECO:0000259" key="3">
    <source>
        <dbReference type="Pfam" id="PF25597"/>
    </source>
</evidence>
<dbReference type="Pfam" id="PF25597">
    <property type="entry name" value="SH3_retrovirus"/>
    <property type="match status" value="1"/>
</dbReference>
<dbReference type="PANTHER" id="PTHR11439">
    <property type="entry name" value="GAG-POL-RELATED RETROTRANSPOSON"/>
    <property type="match status" value="1"/>
</dbReference>
<feature type="domain" description="Retroviral polymerase SH3-like" evidence="3">
    <location>
        <begin position="366"/>
        <end position="417"/>
    </location>
</feature>
<comment type="caution">
    <text evidence="4">The sequence shown here is derived from an EMBL/GenBank/DDBJ whole genome shotgun (WGS) entry which is preliminary data.</text>
</comment>
<feature type="domain" description="GAG-pre-integrase" evidence="1">
    <location>
        <begin position="304"/>
        <end position="341"/>
    </location>
</feature>
<dbReference type="InterPro" id="IPR025724">
    <property type="entry name" value="GAG-pre-integrase_dom"/>
</dbReference>
<dbReference type="AlphaFoldDB" id="A0A5A7T6Z1"/>
<dbReference type="Pfam" id="PF13976">
    <property type="entry name" value="gag_pre-integrs"/>
    <property type="match status" value="1"/>
</dbReference>
<feature type="domain" description="Retrovirus-related Pol polyprotein from transposon TNT 1-94-like beta-barrel" evidence="2">
    <location>
        <begin position="199"/>
        <end position="256"/>
    </location>
</feature>
<dbReference type="Proteomes" id="UP000321393">
    <property type="component" value="Unassembled WGS sequence"/>
</dbReference>
<dbReference type="PANTHER" id="PTHR11439:SF475">
    <property type="entry name" value="CYSTEINE-RICH RLK (RECEPTOR-LIKE PROTEIN KINASE) 8"/>
    <property type="match status" value="1"/>
</dbReference>
<evidence type="ECO:0000313" key="5">
    <source>
        <dbReference type="Proteomes" id="UP000321393"/>
    </source>
</evidence>
<gene>
    <name evidence="4" type="ORF">E6C27_scaffold36G001370</name>
</gene>
<evidence type="ECO:0000259" key="2">
    <source>
        <dbReference type="Pfam" id="PF22936"/>
    </source>
</evidence>
<evidence type="ECO:0000259" key="1">
    <source>
        <dbReference type="Pfam" id="PF13976"/>
    </source>
</evidence>
<dbReference type="InterPro" id="IPR054722">
    <property type="entry name" value="PolX-like_BBD"/>
</dbReference>
<dbReference type="CDD" id="cd09272">
    <property type="entry name" value="RNase_HI_RT_Ty1"/>
    <property type="match status" value="1"/>
</dbReference>
<keyword evidence="4" id="KW-0675">Receptor</keyword>
<accession>A0A5A7T6Z1</accession>
<evidence type="ECO:0000313" key="4">
    <source>
        <dbReference type="EMBL" id="KAA0037956.1"/>
    </source>
</evidence>
<dbReference type="Pfam" id="PF22936">
    <property type="entry name" value="Pol_BBD"/>
    <property type="match status" value="1"/>
</dbReference>
<reference evidence="4 5" key="1">
    <citation type="submission" date="2019-08" db="EMBL/GenBank/DDBJ databases">
        <title>Draft genome sequences of two oriental melons (Cucumis melo L. var makuwa).</title>
        <authorList>
            <person name="Kwon S.-Y."/>
        </authorList>
    </citation>
    <scope>NUCLEOTIDE SEQUENCE [LARGE SCALE GENOMIC DNA]</scope>
    <source>
        <strain evidence="5">cv. SW 3</strain>
        <tissue evidence="4">Leaf</tissue>
    </source>
</reference>
<dbReference type="InterPro" id="IPR057670">
    <property type="entry name" value="SH3_retrovirus"/>
</dbReference>
<dbReference type="OrthoDB" id="778489at2759"/>
<organism evidence="4 5">
    <name type="scientific">Cucumis melo var. makuwa</name>
    <name type="common">Oriental melon</name>
    <dbReference type="NCBI Taxonomy" id="1194695"/>
    <lineage>
        <taxon>Eukaryota</taxon>
        <taxon>Viridiplantae</taxon>
        <taxon>Streptophyta</taxon>
        <taxon>Embryophyta</taxon>
        <taxon>Tracheophyta</taxon>
        <taxon>Spermatophyta</taxon>
        <taxon>Magnoliopsida</taxon>
        <taxon>eudicotyledons</taxon>
        <taxon>Gunneridae</taxon>
        <taxon>Pentapetalae</taxon>
        <taxon>rosids</taxon>
        <taxon>fabids</taxon>
        <taxon>Cucurbitales</taxon>
        <taxon>Cucurbitaceae</taxon>
        <taxon>Benincaseae</taxon>
        <taxon>Cucumis</taxon>
    </lineage>
</organism>
<name>A0A5A7T6Z1_CUCMM</name>